<dbReference type="Gene3D" id="2.30.40.10">
    <property type="entry name" value="Urease, subunit C, domain 1"/>
    <property type="match status" value="1"/>
</dbReference>
<dbReference type="RefSeq" id="WP_051612419.1">
    <property type="nucleotide sequence ID" value="NZ_ARYM01000007.1"/>
</dbReference>
<protein>
    <recommendedName>
        <fullName evidence="3">Amidohydrolase-related domain-containing protein</fullName>
    </recommendedName>
</protein>
<dbReference type="GO" id="GO:0016810">
    <property type="term" value="F:hydrolase activity, acting on carbon-nitrogen (but not peptide) bonds"/>
    <property type="evidence" value="ECO:0007669"/>
    <property type="project" value="InterPro"/>
</dbReference>
<dbReference type="InterPro" id="IPR006311">
    <property type="entry name" value="TAT_signal"/>
</dbReference>
<evidence type="ECO:0000256" key="1">
    <source>
        <dbReference type="ARBA" id="ARBA00006745"/>
    </source>
</evidence>
<dbReference type="PROSITE" id="PS51318">
    <property type="entry name" value="TAT"/>
    <property type="match status" value="1"/>
</dbReference>
<feature type="domain" description="Amidohydrolase-related" evidence="3">
    <location>
        <begin position="84"/>
        <end position="455"/>
    </location>
</feature>
<gene>
    <name evidence="4" type="ORF">HPO_07662</name>
</gene>
<evidence type="ECO:0000259" key="3">
    <source>
        <dbReference type="Pfam" id="PF01979"/>
    </source>
</evidence>
<dbReference type="AlphaFoldDB" id="A0A062V9W5"/>
<evidence type="ECO:0000313" key="5">
    <source>
        <dbReference type="Proteomes" id="UP000027100"/>
    </source>
</evidence>
<evidence type="ECO:0000313" key="4">
    <source>
        <dbReference type="EMBL" id="KCZ99086.1"/>
    </source>
</evidence>
<dbReference type="EMBL" id="ARYM01000007">
    <property type="protein sequence ID" value="KCZ99086.1"/>
    <property type="molecule type" value="Genomic_DNA"/>
</dbReference>
<dbReference type="SUPFAM" id="SSF51338">
    <property type="entry name" value="Composite domain of metallo-dependent hydrolases"/>
    <property type="match status" value="1"/>
</dbReference>
<accession>A0A062V9W5</accession>
<dbReference type="InterPro" id="IPR011059">
    <property type="entry name" value="Metal-dep_hydrolase_composite"/>
</dbReference>
<dbReference type="InterPro" id="IPR032466">
    <property type="entry name" value="Metal_Hydrolase"/>
</dbReference>
<proteinExistence type="inferred from homology"/>
<dbReference type="Gene3D" id="3.20.20.140">
    <property type="entry name" value="Metal-dependent hydrolases"/>
    <property type="match status" value="1"/>
</dbReference>
<dbReference type="OrthoDB" id="9765769at2"/>
<dbReference type="PANTHER" id="PTHR43794:SF11">
    <property type="entry name" value="AMIDOHYDROLASE-RELATED DOMAIN-CONTAINING PROTEIN"/>
    <property type="match status" value="1"/>
</dbReference>
<dbReference type="Proteomes" id="UP000027100">
    <property type="component" value="Unassembled WGS sequence"/>
</dbReference>
<dbReference type="InterPro" id="IPR006680">
    <property type="entry name" value="Amidohydro-rel"/>
</dbReference>
<organism evidence="4 5">
    <name type="scientific">Hyphomonas polymorpha PS728</name>
    <dbReference type="NCBI Taxonomy" id="1280954"/>
    <lineage>
        <taxon>Bacteria</taxon>
        <taxon>Pseudomonadati</taxon>
        <taxon>Pseudomonadota</taxon>
        <taxon>Alphaproteobacteria</taxon>
        <taxon>Hyphomonadales</taxon>
        <taxon>Hyphomonadaceae</taxon>
        <taxon>Hyphomonas</taxon>
    </lineage>
</organism>
<name>A0A062V9W5_9PROT</name>
<comment type="caution">
    <text evidence="4">The sequence shown here is derived from an EMBL/GenBank/DDBJ whole genome shotgun (WGS) entry which is preliminary data.</text>
</comment>
<evidence type="ECO:0000256" key="2">
    <source>
        <dbReference type="ARBA" id="ARBA00022801"/>
    </source>
</evidence>
<sequence>MKLTRKDFLKLAASTSAVSVAGCATVGATSANRTLIRGADILSMSDPDAEYMNTDVLIESGIIKEIGKGLPADGATVISARGMILMPGMIDGHRHVWQTLLNGALPKISRRYAEYDRTTNMIYALAYEPEDMFIAQLMGGLACLDSGVTSVIDQMHAANGDAMEQAAARGLMASGVAGVFCYQMRNGPYYTVGDTYTREKALADRNQPPDERHWATAEKIRDLYFGGKDKVLHFGIGLSGSVGTQTVEQAALEFQRARSLSARTLTQHMNQRPGVEPPILRGVGDLHEAGLLGPDYLISHGVDVTDEELVFLREAGSGVCSTVMGEFPYAKPSIHGRAHEAGVNVSIGIDVSIALTHDYFEHVRSAYWNLFRSDRGANLAKTLDTFDVLDFATRSGARAIGFGDELGTVEKGKRADLVLLKTDRLGFSKLGSLADRVVTSATQADVDTVLVAGKTLKSGGKLLKFSQTSLAADAAASRTNVLERASRINLL</sequence>
<dbReference type="eggNOG" id="COG0402">
    <property type="taxonomic scope" value="Bacteria"/>
</dbReference>
<dbReference type="Pfam" id="PF01979">
    <property type="entry name" value="Amidohydro_1"/>
    <property type="match status" value="1"/>
</dbReference>
<dbReference type="PATRIC" id="fig|1280954.3.peg.1555"/>
<dbReference type="PROSITE" id="PS51257">
    <property type="entry name" value="PROKAR_LIPOPROTEIN"/>
    <property type="match status" value="1"/>
</dbReference>
<dbReference type="STRING" id="1280954.HPO_07662"/>
<comment type="similarity">
    <text evidence="1">Belongs to the metallo-dependent hydrolases superfamily. ATZ/TRZ family.</text>
</comment>
<reference evidence="4 5" key="1">
    <citation type="journal article" date="2014" name="Antonie Van Leeuwenhoek">
        <title>Hyphomonas beringensis sp. nov. and Hyphomonas chukchiensis sp. nov., isolated from surface seawater of the Bering Sea and Chukchi Sea.</title>
        <authorList>
            <person name="Li C."/>
            <person name="Lai Q."/>
            <person name="Li G."/>
            <person name="Dong C."/>
            <person name="Wang J."/>
            <person name="Liao Y."/>
            <person name="Shao Z."/>
        </authorList>
    </citation>
    <scope>NUCLEOTIDE SEQUENCE [LARGE SCALE GENOMIC DNA]</scope>
    <source>
        <strain evidence="4 5">PS728</strain>
    </source>
</reference>
<dbReference type="InterPro" id="IPR050287">
    <property type="entry name" value="MTA/SAH_deaminase"/>
</dbReference>
<keyword evidence="5" id="KW-1185">Reference proteome</keyword>
<dbReference type="PANTHER" id="PTHR43794">
    <property type="entry name" value="AMINOHYDROLASE SSNA-RELATED"/>
    <property type="match status" value="1"/>
</dbReference>
<dbReference type="SUPFAM" id="SSF51556">
    <property type="entry name" value="Metallo-dependent hydrolases"/>
    <property type="match status" value="1"/>
</dbReference>
<keyword evidence="2" id="KW-0378">Hydrolase</keyword>